<evidence type="ECO:0000313" key="6">
    <source>
        <dbReference type="EMBL" id="KAA8634605.1"/>
    </source>
</evidence>
<reference evidence="6 7" key="1">
    <citation type="submission" date="2017-07" db="EMBL/GenBank/DDBJ databases">
        <title>Genome sequence of the Sordaria macrospora wild type strain R19027.</title>
        <authorList>
            <person name="Nowrousian M."/>
            <person name="Teichert I."/>
            <person name="Kueck U."/>
        </authorList>
    </citation>
    <scope>NUCLEOTIDE SEQUENCE [LARGE SCALE GENOMIC DNA]</scope>
    <source>
        <strain evidence="6 7">R19027</strain>
        <tissue evidence="6">Mycelium</tissue>
    </source>
</reference>
<feature type="compositionally biased region" description="Polar residues" evidence="1">
    <location>
        <begin position="84"/>
        <end position="100"/>
    </location>
</feature>
<dbReference type="InterPro" id="IPR056030">
    <property type="entry name" value="DUF7611"/>
</dbReference>
<feature type="domain" description="DUF7612" evidence="3">
    <location>
        <begin position="733"/>
        <end position="863"/>
    </location>
</feature>
<sequence>MHRMENEPPMISVQEDGRGTKRGRIMGKLFGKIKEDRDRDRDRKPSHDNKGSSGDLNDFFRGSSDTLQVAHPGPPTLAKLDTKTAGSTRYPNSLNVQSPTDPRHDMAIRARSHSPRIRKNKGLNVKFTDAYPEVIGHGGDECDIPTVEIAKRKQARPPMPPNTTAPERPMDGGGRPTGPLGAAPKGDSPFMPGPLRRTQTGFTSTAGTGEQELAEGNNPQARPRANPATSPDEKRRSFIELHQAEMREAEGQAFANAVRSASISSQATRPSERPPLSATNSMSRGQYTESPRDMHPPKLYQPSQPECLGQPVMPASPQSRLGPSPIPAQAPRSPQTYTVDSPRALKLPRNGALAPDTQNSPLHLQPQMSPLPTPGLTPGLEQSPPTSFINQFGSFRSSGRSLEGENMSPIAAQQPPTPAWNHDQSALDDALNTFAIRSTHLFELFRLHSESVRPLLSATPGQLVRAALWWFLTGRMALENAVRERPAGIEAEQRNSLARQQAHADLAKAYWLSEKMIPETSNSTSTLIDAEVEEVRKVLANNLRKLAGSMQRNGFMPPEEALLPQAIDRSIWIEYPSLTQDIISLLWGSSSSALASTQQQQPGMGMLEALPLGDSDNFFSFGRFRIEAFLMEQGRESQRLHFPCFLSIVRPPKQADIMFIVASQNGSVQLRISGNKGLGPVWEDVRWRPETLTLDVRLPRGFALVLQCSQSSFKTLRSMYEFSAKVHSSLYAKPDEKCLFRSTLRAFQYVDNDPQARQFPREATPGCELALFERLKKEGAATGPRTYHRGYRIAVVTGPKVKTLSGVNQVYTPQTLIQLGKCRTEAGDPALTVKFENGRLKGSMVLSFKDEQERSQMHSLLIGSALQKNEEVFCEVPLKVVWFSEQYGDSAHNGLKQMAGLSWQRVKVINDDNDGDRPPCVLADKLRVVYDFQDGTFTDRINVAPGELRLRLDVRNPSCIMIFRQPQADATLAFTEPKISRDLSQGMAECLEVLQQSPTIRTYMFPSVGELHAFESAITGFKILFDGIASAFAISRRRMVVPIHKKWEAGSTRIQIVQQDGVTQMLTFFENFVHGQCMGFTLKGTDIFEAFNKGGKAGLKIADAKFPLPKVLPQNVTDAQAAADTAFLCLDLPELPGEHDDITILFESEAERDKLALCLPAPVKGSRLPKK</sequence>
<feature type="compositionally biased region" description="Basic and acidic residues" evidence="1">
    <location>
        <begin position="231"/>
        <end position="250"/>
    </location>
</feature>
<dbReference type="InterPro" id="IPR056032">
    <property type="entry name" value="DUF7613"/>
</dbReference>
<dbReference type="Pfam" id="PF24588">
    <property type="entry name" value="DUF7613"/>
    <property type="match status" value="1"/>
</dbReference>
<feature type="compositionally biased region" description="Polar residues" evidence="1">
    <location>
        <begin position="259"/>
        <end position="269"/>
    </location>
</feature>
<organism evidence="6 7">
    <name type="scientific">Sordaria macrospora</name>
    <dbReference type="NCBI Taxonomy" id="5147"/>
    <lineage>
        <taxon>Eukaryota</taxon>
        <taxon>Fungi</taxon>
        <taxon>Dikarya</taxon>
        <taxon>Ascomycota</taxon>
        <taxon>Pezizomycotina</taxon>
        <taxon>Sordariomycetes</taxon>
        <taxon>Sordariomycetidae</taxon>
        <taxon>Sordariales</taxon>
        <taxon>Sordariaceae</taxon>
        <taxon>Sordaria</taxon>
    </lineage>
</organism>
<evidence type="ECO:0000313" key="7">
    <source>
        <dbReference type="Proteomes" id="UP000433876"/>
    </source>
</evidence>
<evidence type="ECO:0000259" key="2">
    <source>
        <dbReference type="Pfam" id="PF24586"/>
    </source>
</evidence>
<dbReference type="Pfam" id="PF24586">
    <property type="entry name" value="DUF7611"/>
    <property type="match status" value="1"/>
</dbReference>
<feature type="compositionally biased region" description="Polar residues" evidence="1">
    <location>
        <begin position="383"/>
        <end position="400"/>
    </location>
</feature>
<evidence type="ECO:0000259" key="3">
    <source>
        <dbReference type="Pfam" id="PF24587"/>
    </source>
</evidence>
<dbReference type="Pfam" id="PF24589">
    <property type="entry name" value="DUF7614"/>
    <property type="match status" value="1"/>
</dbReference>
<feature type="domain" description="DUF7613" evidence="4">
    <location>
        <begin position="868"/>
        <end position="1019"/>
    </location>
</feature>
<feature type="compositionally biased region" description="Polar residues" evidence="1">
    <location>
        <begin position="197"/>
        <end position="208"/>
    </location>
</feature>
<feature type="region of interest" description="Disordered" evidence="1">
    <location>
        <begin position="1"/>
        <end position="103"/>
    </location>
</feature>
<dbReference type="InterPro" id="IPR056031">
    <property type="entry name" value="DUF7612"/>
</dbReference>
<dbReference type="VEuPathDB" id="FungiDB:SMAC_02978"/>
<feature type="domain" description="DUF7614" evidence="5">
    <location>
        <begin position="1025"/>
        <end position="1160"/>
    </location>
</feature>
<evidence type="ECO:0000259" key="4">
    <source>
        <dbReference type="Pfam" id="PF24588"/>
    </source>
</evidence>
<feature type="compositionally biased region" description="Polar residues" evidence="1">
    <location>
        <begin position="277"/>
        <end position="289"/>
    </location>
</feature>
<accession>A0A8S9A1Z7</accession>
<dbReference type="Pfam" id="PF24587">
    <property type="entry name" value="DUF7612"/>
    <property type="match status" value="1"/>
</dbReference>
<evidence type="ECO:0000256" key="1">
    <source>
        <dbReference type="SAM" id="MobiDB-lite"/>
    </source>
</evidence>
<dbReference type="EMBL" id="NMPR01000020">
    <property type="protein sequence ID" value="KAA8634605.1"/>
    <property type="molecule type" value="Genomic_DNA"/>
</dbReference>
<proteinExistence type="predicted"/>
<protein>
    <submittedName>
        <fullName evidence="6">Uncharacterized protein</fullName>
    </submittedName>
</protein>
<name>A0A8S9A1Z7_SORMA</name>
<feature type="compositionally biased region" description="Polar residues" evidence="1">
    <location>
        <begin position="356"/>
        <end position="368"/>
    </location>
</feature>
<comment type="caution">
    <text evidence="6">The sequence shown here is derived from an EMBL/GenBank/DDBJ whole genome shotgun (WGS) entry which is preliminary data.</text>
</comment>
<evidence type="ECO:0000259" key="5">
    <source>
        <dbReference type="Pfam" id="PF24589"/>
    </source>
</evidence>
<feature type="compositionally biased region" description="Basic and acidic residues" evidence="1">
    <location>
        <begin position="32"/>
        <end position="50"/>
    </location>
</feature>
<dbReference type="Proteomes" id="UP000433876">
    <property type="component" value="Unassembled WGS sequence"/>
</dbReference>
<dbReference type="OMA" id="AVWWFLR"/>
<feature type="region of interest" description="Disordered" evidence="1">
    <location>
        <begin position="151"/>
        <end position="422"/>
    </location>
</feature>
<gene>
    <name evidence="6" type="ORF">SMACR_02978</name>
</gene>
<dbReference type="AlphaFoldDB" id="A0A8S9A1Z7"/>
<dbReference type="InterPro" id="IPR056033">
    <property type="entry name" value="DUF7614"/>
</dbReference>
<feature type="domain" description="DUF7611" evidence="2">
    <location>
        <begin position="575"/>
        <end position="730"/>
    </location>
</feature>